<proteinExistence type="predicted"/>
<name>A0A8S5TUE6_9CAUD</name>
<organism evidence="1">
    <name type="scientific">Siphoviridae sp. ctWT735</name>
    <dbReference type="NCBI Taxonomy" id="2825538"/>
    <lineage>
        <taxon>Viruses</taxon>
        <taxon>Duplodnaviria</taxon>
        <taxon>Heunggongvirae</taxon>
        <taxon>Uroviricota</taxon>
        <taxon>Caudoviricetes</taxon>
    </lineage>
</organism>
<dbReference type="EMBL" id="BK015930">
    <property type="protein sequence ID" value="DAF85808.1"/>
    <property type="molecule type" value="Genomic_DNA"/>
</dbReference>
<reference evidence="1" key="1">
    <citation type="journal article" date="2021" name="Proc. Natl. Acad. Sci. U.S.A.">
        <title>A Catalog of Tens of Thousands of Viruses from Human Metagenomes Reveals Hidden Associations with Chronic Diseases.</title>
        <authorList>
            <person name="Tisza M.J."/>
            <person name="Buck C.B."/>
        </authorList>
    </citation>
    <scope>NUCLEOTIDE SEQUENCE</scope>
    <source>
        <strain evidence="1">CtWT735</strain>
    </source>
</reference>
<sequence length="89" mass="9975">MQNSPNQGAWLGGNAQQPPIVSQDLKKLYAMYQMSNDPKSFMHQVMSANPTLEAMSHGNMKEQFYAECKRRGVDPEAFLAQVKQGLNSK</sequence>
<evidence type="ECO:0000313" key="1">
    <source>
        <dbReference type="EMBL" id="DAF85808.1"/>
    </source>
</evidence>
<protein>
    <submittedName>
        <fullName evidence="1">IS66 C-terminal element</fullName>
    </submittedName>
</protein>
<accession>A0A8S5TUE6</accession>